<dbReference type="InterPro" id="IPR001841">
    <property type="entry name" value="Znf_RING"/>
</dbReference>
<dbReference type="InterPro" id="IPR015877">
    <property type="entry name" value="MAT1_centre"/>
</dbReference>
<dbReference type="Pfam" id="PF17121">
    <property type="entry name" value="zf-C3HC4_5"/>
    <property type="match status" value="1"/>
</dbReference>
<dbReference type="PANTHER" id="PTHR12683">
    <property type="entry name" value="CDK-ACTIVATING KINASE ASSEMBLY FACTOR MAT1"/>
    <property type="match status" value="1"/>
</dbReference>
<keyword evidence="6" id="KW-0539">Nucleus</keyword>
<evidence type="ECO:0000256" key="5">
    <source>
        <dbReference type="ARBA" id="ARBA00022833"/>
    </source>
</evidence>
<dbReference type="GO" id="GO:0006357">
    <property type="term" value="P:regulation of transcription by RNA polymerase II"/>
    <property type="evidence" value="ECO:0007669"/>
    <property type="project" value="TreeGrafter"/>
</dbReference>
<evidence type="ECO:0000256" key="8">
    <source>
        <dbReference type="ARBA" id="ARBA00033277"/>
    </source>
</evidence>
<dbReference type="EMBL" id="LACB01000039">
    <property type="protein sequence ID" value="KAJ9491162.1"/>
    <property type="molecule type" value="Genomic_DNA"/>
</dbReference>
<comment type="caution">
    <text evidence="12">The sequence shown here is derived from an EMBL/GenBank/DDBJ whole genome shotgun (WGS) entry which is preliminary data.</text>
</comment>
<dbReference type="InterPro" id="IPR017907">
    <property type="entry name" value="Znf_RING_CS"/>
</dbReference>
<name>A0AAI9TPP5_PENTH</name>
<dbReference type="Pfam" id="PF06391">
    <property type="entry name" value="MAT1"/>
    <property type="match status" value="1"/>
</dbReference>
<evidence type="ECO:0000256" key="2">
    <source>
        <dbReference type="ARBA" id="ARBA00022257"/>
    </source>
</evidence>
<proteinExistence type="predicted"/>
<evidence type="ECO:0000256" key="4">
    <source>
        <dbReference type="ARBA" id="ARBA00022771"/>
    </source>
</evidence>
<keyword evidence="5" id="KW-0862">Zinc</keyword>
<gene>
    <name evidence="12" type="ORF">VN97_g2091</name>
</gene>
<evidence type="ECO:0000256" key="7">
    <source>
        <dbReference type="ARBA" id="ARBA00029873"/>
    </source>
</evidence>
<dbReference type="PROSITE" id="PS50089">
    <property type="entry name" value="ZF_RING_2"/>
    <property type="match status" value="1"/>
</dbReference>
<dbReference type="FunFam" id="3.30.40.10:FF:000037">
    <property type="entry name" value="Cdk-activating kinase assembly factor MAT1, centre"/>
    <property type="match status" value="1"/>
</dbReference>
<feature type="region of interest" description="Disordered" evidence="10">
    <location>
        <begin position="1"/>
        <end position="26"/>
    </location>
</feature>
<feature type="domain" description="RING-type" evidence="11">
    <location>
        <begin position="66"/>
        <end position="109"/>
    </location>
</feature>
<evidence type="ECO:0000259" key="11">
    <source>
        <dbReference type="PROSITE" id="PS50089"/>
    </source>
</evidence>
<evidence type="ECO:0000256" key="3">
    <source>
        <dbReference type="ARBA" id="ARBA00022723"/>
    </source>
</evidence>
<dbReference type="GO" id="GO:0070985">
    <property type="term" value="C:transcription factor TFIIK complex"/>
    <property type="evidence" value="ECO:0007669"/>
    <property type="project" value="UniProtKB-ARBA"/>
</dbReference>
<reference evidence="12" key="1">
    <citation type="submission" date="2015-06" db="EMBL/GenBank/DDBJ databases">
        <authorList>
            <person name="Nguyen H."/>
        </authorList>
    </citation>
    <scope>NUCLEOTIDE SEQUENCE</scope>
    <source>
        <strain evidence="12">DAOM 180753</strain>
    </source>
</reference>
<dbReference type="CDD" id="cd16573">
    <property type="entry name" value="RING-HC_TFB3-like"/>
    <property type="match status" value="1"/>
</dbReference>
<evidence type="ECO:0000256" key="1">
    <source>
        <dbReference type="ARBA" id="ARBA00004123"/>
    </source>
</evidence>
<dbReference type="PANTHER" id="PTHR12683:SF13">
    <property type="entry name" value="CDK-ACTIVATING KINASE ASSEMBLY FACTOR MAT1"/>
    <property type="match status" value="1"/>
</dbReference>
<dbReference type="AlphaFoldDB" id="A0AAI9TPP5"/>
<dbReference type="GO" id="GO:0061575">
    <property type="term" value="F:cyclin-dependent protein serine/threonine kinase activator activity"/>
    <property type="evidence" value="ECO:0007669"/>
    <property type="project" value="InterPro"/>
</dbReference>
<dbReference type="PROSITE" id="PS00518">
    <property type="entry name" value="ZF_RING_1"/>
    <property type="match status" value="1"/>
</dbReference>
<accession>A0AAI9TPP5</accession>
<keyword evidence="13" id="KW-1185">Reference proteome</keyword>
<evidence type="ECO:0000313" key="13">
    <source>
        <dbReference type="Proteomes" id="UP001227192"/>
    </source>
</evidence>
<evidence type="ECO:0000256" key="6">
    <source>
        <dbReference type="ARBA" id="ARBA00023242"/>
    </source>
</evidence>
<dbReference type="InterPro" id="IPR004575">
    <property type="entry name" value="MAT1/Tfb3"/>
</dbReference>
<protein>
    <recommendedName>
        <fullName evidence="2">RNA polymerase II transcription factor B subunit 3</fullName>
    </recommendedName>
    <alternativeName>
        <fullName evidence="8">RNA polymerase II transcription factor B 38 kDa subunit</fullName>
    </alternativeName>
    <alternativeName>
        <fullName evidence="7">RNA polymerase II transcription factor B p38 subunit</fullName>
    </alternativeName>
</protein>
<dbReference type="GO" id="GO:0006289">
    <property type="term" value="P:nucleotide-excision repair"/>
    <property type="evidence" value="ECO:0007669"/>
    <property type="project" value="InterPro"/>
</dbReference>
<dbReference type="Proteomes" id="UP001227192">
    <property type="component" value="Unassembled WGS sequence"/>
</dbReference>
<comment type="subcellular location">
    <subcellularLocation>
        <location evidence="1">Nucleus</location>
    </subcellularLocation>
</comment>
<keyword evidence="3" id="KW-0479">Metal-binding</keyword>
<sequence length="421" mass="48043">MKRSKERGCRRQKEKKKKSQKGDDDVVRAHKLLISLKSARGPSLPRHFTLTMASDAASRRDEDEVCPVCKSSRYLNPDMRFLINPECYHKMCESCVDRIFSSGPANCPVAGCRKTLRKNRFRKQTFEDIGVEREVDIRRRVMHILNRREEEFDSKRAYDDFLEQREEIIANLVSRIDVAKTEAQLQKYAADNMQSIRTNQAIEAEEASSFQARMTLEQEEARLRRQAVRQEYEIERREIQAGREDFLSRLASGSSTDAAAIAREGHKVLLKKSSARRSEEERIRQKQAALRSDTKRGTNLSTVDHAGAADTGLVKGLRKIKTPEPEKPYDPFMGYVADKRDYYSLQSYYPSQYLDPIRNDARMMAGGYDLREYYSRTLLEAFAGLSCFVGEEISQRDAANISKSTATEGAAMAVEGGENTA</sequence>
<dbReference type="NCBIfam" id="TIGR00570">
    <property type="entry name" value="cdk7"/>
    <property type="match status" value="1"/>
</dbReference>
<dbReference type="InterPro" id="IPR013083">
    <property type="entry name" value="Znf_RING/FYVE/PHD"/>
</dbReference>
<dbReference type="GO" id="GO:0008270">
    <property type="term" value="F:zinc ion binding"/>
    <property type="evidence" value="ECO:0007669"/>
    <property type="project" value="UniProtKB-KW"/>
</dbReference>
<keyword evidence="4 9" id="KW-0863">Zinc-finger</keyword>
<dbReference type="SUPFAM" id="SSF57850">
    <property type="entry name" value="RING/U-box"/>
    <property type="match status" value="1"/>
</dbReference>
<organism evidence="12 13">
    <name type="scientific">Penicillium thymicola</name>
    <dbReference type="NCBI Taxonomy" id="293382"/>
    <lineage>
        <taxon>Eukaryota</taxon>
        <taxon>Fungi</taxon>
        <taxon>Dikarya</taxon>
        <taxon>Ascomycota</taxon>
        <taxon>Pezizomycotina</taxon>
        <taxon>Eurotiomycetes</taxon>
        <taxon>Eurotiomycetidae</taxon>
        <taxon>Eurotiales</taxon>
        <taxon>Aspergillaceae</taxon>
        <taxon>Penicillium</taxon>
    </lineage>
</organism>
<reference evidence="12" key="2">
    <citation type="journal article" date="2016" name="Fungal Biol.">
        <title>Ochratoxin A production by Penicillium thymicola.</title>
        <authorList>
            <person name="Nguyen H.D.T."/>
            <person name="McMullin D.R."/>
            <person name="Ponomareva E."/>
            <person name="Riley R."/>
            <person name="Pomraning K.R."/>
            <person name="Baker S.E."/>
            <person name="Seifert K.A."/>
        </authorList>
    </citation>
    <scope>NUCLEOTIDE SEQUENCE</scope>
    <source>
        <strain evidence="12">DAOM 180753</strain>
    </source>
</reference>
<evidence type="ECO:0000256" key="10">
    <source>
        <dbReference type="SAM" id="MobiDB-lite"/>
    </source>
</evidence>
<evidence type="ECO:0000256" key="9">
    <source>
        <dbReference type="PROSITE-ProRule" id="PRU00175"/>
    </source>
</evidence>
<evidence type="ECO:0000313" key="12">
    <source>
        <dbReference type="EMBL" id="KAJ9491162.1"/>
    </source>
</evidence>
<dbReference type="Gene3D" id="3.30.40.10">
    <property type="entry name" value="Zinc/RING finger domain, C3HC4 (zinc finger)"/>
    <property type="match status" value="1"/>
</dbReference>
<feature type="compositionally biased region" description="Basic and acidic residues" evidence="10">
    <location>
        <begin position="1"/>
        <end position="11"/>
    </location>
</feature>